<dbReference type="Proteomes" id="UP000093795">
    <property type="component" value="Unassembled WGS sequence"/>
</dbReference>
<reference evidence="3 4" key="1">
    <citation type="submission" date="2016-06" db="EMBL/GenBank/DDBJ databases">
        <authorList>
            <person name="Kjaerup R.B."/>
            <person name="Dalgaard T.S."/>
            <person name="Juul-Madsen H.R."/>
        </authorList>
    </citation>
    <scope>NUCLEOTIDE SEQUENCE [LARGE SCALE GENOMIC DNA]</scope>
    <source>
        <strain evidence="3 4">1081914.2</strain>
    </source>
</reference>
<dbReference type="Pfam" id="PF08327">
    <property type="entry name" value="AHSA1"/>
    <property type="match status" value="1"/>
</dbReference>
<name>A0A1A3CHG9_MYCAS</name>
<dbReference type="Gene3D" id="3.30.530.20">
    <property type="match status" value="1"/>
</dbReference>
<protein>
    <submittedName>
        <fullName evidence="3">ATPase</fullName>
    </submittedName>
</protein>
<dbReference type="RefSeq" id="WP_009240172.1">
    <property type="nucleotide sequence ID" value="NZ_LZKQ01000100.1"/>
</dbReference>
<feature type="domain" description="Activator of Hsp90 ATPase homologue 1/2-like C-terminal" evidence="2">
    <location>
        <begin position="26"/>
        <end position="162"/>
    </location>
</feature>
<organism evidence="3 4">
    <name type="scientific">Mycobacterium asiaticum</name>
    <dbReference type="NCBI Taxonomy" id="1790"/>
    <lineage>
        <taxon>Bacteria</taxon>
        <taxon>Bacillati</taxon>
        <taxon>Actinomycetota</taxon>
        <taxon>Actinomycetes</taxon>
        <taxon>Mycobacteriales</taxon>
        <taxon>Mycobacteriaceae</taxon>
        <taxon>Mycobacterium</taxon>
    </lineage>
</organism>
<proteinExistence type="inferred from homology"/>
<dbReference type="SUPFAM" id="SSF55961">
    <property type="entry name" value="Bet v1-like"/>
    <property type="match status" value="1"/>
</dbReference>
<evidence type="ECO:0000313" key="3">
    <source>
        <dbReference type="EMBL" id="OBI86400.1"/>
    </source>
</evidence>
<accession>A0A1A3CHG9</accession>
<evidence type="ECO:0000313" key="4">
    <source>
        <dbReference type="Proteomes" id="UP000093795"/>
    </source>
</evidence>
<dbReference type="GeneID" id="61389299"/>
<comment type="caution">
    <text evidence="3">The sequence shown here is derived from an EMBL/GenBank/DDBJ whole genome shotgun (WGS) entry which is preliminary data.</text>
</comment>
<dbReference type="EMBL" id="LZKQ01000100">
    <property type="protein sequence ID" value="OBI86400.1"/>
    <property type="molecule type" value="Genomic_DNA"/>
</dbReference>
<dbReference type="AlphaFoldDB" id="A0A1A3CHG9"/>
<dbReference type="OrthoDB" id="3365660at2"/>
<evidence type="ECO:0000259" key="2">
    <source>
        <dbReference type="Pfam" id="PF08327"/>
    </source>
</evidence>
<comment type="similarity">
    <text evidence="1">Belongs to the AHA1 family.</text>
</comment>
<gene>
    <name evidence="3" type="ORF">A9X01_16690</name>
</gene>
<dbReference type="InterPro" id="IPR023393">
    <property type="entry name" value="START-like_dom_sf"/>
</dbReference>
<sequence length="172" mass="19805">MKADLRFDFLVDMQKSSLTVRREFAAKRQLVWDCHTKRELLDQWFAPKPLTTKTKHMEFKEGGYWHYAMITPDGESFWSRLDYQKINPIDGYAALDAFSDEAGAVNPDMPRARWDVTFTDAKERTLVTTVVLYNSPEDVQKVIDMGMKDGMTSTMERLDELLLALAGRDALA</sequence>
<evidence type="ECO:0000256" key="1">
    <source>
        <dbReference type="ARBA" id="ARBA00006817"/>
    </source>
</evidence>
<dbReference type="InterPro" id="IPR013538">
    <property type="entry name" value="ASHA1/2-like_C"/>
</dbReference>